<name>A0A917JNV7_9GAMM</name>
<sequence>MEQKVAKQLTLAPDLWQQCEQLYRNNPACFIAMQDQFGVNVNLFLLAVYLDGDDHRQSEANPISLSSEQWQELSLAVTPWDTSMLIPYRTIRRTGKSQLTAEQYQQMLEVELMLERKSQQLISNAMRTFTLPIQHQQQATATTDSNVKQYLQLLIQPEPAFKFWQQNLTTFD</sequence>
<dbReference type="Pfam" id="PF09523">
    <property type="entry name" value="DUF2390"/>
    <property type="match status" value="1"/>
</dbReference>
<organism evidence="1 2">
    <name type="scientific">Shewanella gelidii</name>
    <dbReference type="NCBI Taxonomy" id="1642821"/>
    <lineage>
        <taxon>Bacteria</taxon>
        <taxon>Pseudomonadati</taxon>
        <taxon>Pseudomonadota</taxon>
        <taxon>Gammaproteobacteria</taxon>
        <taxon>Alteromonadales</taxon>
        <taxon>Shewanellaceae</taxon>
        <taxon>Shewanella</taxon>
    </lineage>
</organism>
<evidence type="ECO:0000313" key="2">
    <source>
        <dbReference type="Proteomes" id="UP000613743"/>
    </source>
</evidence>
<accession>A0A917JNV7</accession>
<keyword evidence="2" id="KW-1185">Reference proteome</keyword>
<reference evidence="1" key="1">
    <citation type="journal article" date="2014" name="Int. J. Syst. Evol. Microbiol.">
        <title>Complete genome sequence of Corynebacterium casei LMG S-19264T (=DSM 44701T), isolated from a smear-ripened cheese.</title>
        <authorList>
            <consortium name="US DOE Joint Genome Institute (JGI-PGF)"/>
            <person name="Walter F."/>
            <person name="Albersmeier A."/>
            <person name="Kalinowski J."/>
            <person name="Ruckert C."/>
        </authorList>
    </citation>
    <scope>NUCLEOTIDE SEQUENCE</scope>
    <source>
        <strain evidence="1">JCM 30804</strain>
    </source>
</reference>
<dbReference type="InterPro" id="IPR012659">
    <property type="entry name" value="CHP02444"/>
</dbReference>
<dbReference type="EMBL" id="BMPZ01000003">
    <property type="protein sequence ID" value="GGI78868.1"/>
    <property type="molecule type" value="Genomic_DNA"/>
</dbReference>
<proteinExistence type="predicted"/>
<evidence type="ECO:0008006" key="3">
    <source>
        <dbReference type="Google" id="ProtNLM"/>
    </source>
</evidence>
<evidence type="ECO:0000313" key="1">
    <source>
        <dbReference type="EMBL" id="GGI78868.1"/>
    </source>
</evidence>
<gene>
    <name evidence="1" type="ORF">GCM10009332_15360</name>
</gene>
<dbReference type="AlphaFoldDB" id="A0A917JNV7"/>
<protein>
    <recommendedName>
        <fullName evidence="3">TIGR02444 family protein</fullName>
    </recommendedName>
</protein>
<reference evidence="1" key="2">
    <citation type="submission" date="2020-09" db="EMBL/GenBank/DDBJ databases">
        <authorList>
            <person name="Sun Q."/>
            <person name="Ohkuma M."/>
        </authorList>
    </citation>
    <scope>NUCLEOTIDE SEQUENCE</scope>
    <source>
        <strain evidence="1">JCM 30804</strain>
    </source>
</reference>
<dbReference type="Proteomes" id="UP000613743">
    <property type="component" value="Unassembled WGS sequence"/>
</dbReference>
<comment type="caution">
    <text evidence="1">The sequence shown here is derived from an EMBL/GenBank/DDBJ whole genome shotgun (WGS) entry which is preliminary data.</text>
</comment>